<evidence type="ECO:0008006" key="9">
    <source>
        <dbReference type="Google" id="ProtNLM"/>
    </source>
</evidence>
<dbReference type="PANTHER" id="PTHR12663">
    <property type="entry name" value="ANDROGEN INDUCED INHIBITOR OF PROLIFERATION AS3 / PDS5-RELATED"/>
    <property type="match status" value="1"/>
</dbReference>
<evidence type="ECO:0000256" key="6">
    <source>
        <dbReference type="SAM" id="MobiDB-lite"/>
    </source>
</evidence>
<keyword evidence="4" id="KW-0539">Nucleus</keyword>
<dbReference type="OrthoDB" id="200660at2759"/>
<keyword evidence="2" id="KW-0132">Cell division</keyword>
<feature type="region of interest" description="Disordered" evidence="6">
    <location>
        <begin position="1"/>
        <end position="55"/>
    </location>
</feature>
<dbReference type="PANTHER" id="PTHR12663:SF0">
    <property type="entry name" value="PRECOCIOUS DISSOCIATION OF SISTERS 5, ISOFORM A"/>
    <property type="match status" value="1"/>
</dbReference>
<comment type="caution">
    <text evidence="7">The sequence shown here is derived from an EMBL/GenBank/DDBJ whole genome shotgun (WGS) entry which is preliminary data.</text>
</comment>
<evidence type="ECO:0000256" key="4">
    <source>
        <dbReference type="ARBA" id="ARBA00023242"/>
    </source>
</evidence>
<dbReference type="InterPro" id="IPR011989">
    <property type="entry name" value="ARM-like"/>
</dbReference>
<sequence length="1436" mass="161282">MAPKKKSTALKRKRTKGNSKKEDSDRAEDNASKKVASRKSTRQMRAREETRSVDDSVAELTDETYFDDGGECVIESSGNIGTITKREDLDAIPAGEDVESDDLKKKIFSGIYLTSGSNKTEICRRLKETWKVLQSIPNISHAAYELQEKSVSPDDLRLLSSEILKDDVMETRDKNARSRIACCIVELLRVYAPESPFPSKQHTCTAIQFILEQLVALSQESTARATSVGAKSSLDFQFYHILESLSDLKVCILVSRLNSPNEEGEPTLLVRFAQAFFELIRPEHSNRVHNLMISTLVTIIEESESIDQSFLEALLVPLVHNRSTEGIGELQKDSSPESGPYYISREVIYRTSESLQTFLAQFLNNFLIEDNRDEDRKSSEVRENLFSVIFELHKICPSLLLYILPNICVQLQADGIATRLKVVSLLGKLFASPDTEYGAESMRLFREFLGRFRDISQEIRLNMIQLGVMIWQEKRDLAPLIENECILRLSDSEWEVRRAVVNEVCDLSANHLEIVSEECLRQVGERLKDKKLIIRKEAMTGLSQVYAHHVSAYWARSKNQPNERLLDVIPKDCLKKLGWIPDYVLKCFAYPQQELRLRVVQLLDDYILPKAFDVKIRAKGFLFLYQHLDDVSIEAFRRILQERVKCIQACQEYIDTRTMLRQTKGSPITSYQNITRAFRDEIAPMFNETDHLDKLMDQLNSWKDQTVFRALSSISDYTKSQKEIRASRDRLVKCVGSKSALGAFIKDFCRKSNLLTFSKESVDFFLEIVRNSGRSTIRERQTALRIIALVAKVMPDLLYSFLSHELDQFLAVDAKLEVPGESNEWKIFCGVLAMAASTAKQYRKSSSAMKIDDKQTLSSSTKKCLQDYCTGNTDVPIALQQQIAKSSATILTSVSCDPKEVHLLIQRLCAKNNFSSIKNPKLPSALSSLHVLLKCSLGDLEIADRTLLAGTWHAILEYIKMDSTKKKEENSGGKKGKERNGGLTVSRLIDIRSSIIQVGAQLLVHHHLSTDVDGCGRDRILLDLLFEILRSDGKIWTNTPSLMSKCRMVASTTILKLMSSTRIEALLSVSEWHILGFVMQDSSSDVRAAFLKKLTAHLMKKSVPHPHKYLSYLALAATESNMNLKKQAKILLSTAVKRMRQMFEAAASQCQSIDEGGIDAVQNKNALIVPEYALPYVIHLLAHHPDFPPLPATSPSRRCKSGPHRSAVWIDQMIYLNFFLDGLVASSNARDTDNIAFLLQISVKLSGCVDVTTPECGNVHELVQSTVESLKKRIRNQSNLKSFPGKIFLPKQLFAPQSKSNEVPETEVEQACTSSSSLRKFPRLSTSLSPIKAATLAIEAAGTPIGTKKRRLTSHAAPKRQKIGQKREGCTPPPKSKSNNVGPVTATTPSNRSPLMRRARLSHKSYVAESSDDSDGPENFVSPGSVAARVRALSPR</sequence>
<proteinExistence type="predicted"/>
<dbReference type="EMBL" id="CAIX01000039">
    <property type="protein sequence ID" value="CCI42822.1"/>
    <property type="molecule type" value="Genomic_DNA"/>
</dbReference>
<evidence type="ECO:0000313" key="7">
    <source>
        <dbReference type="EMBL" id="CCI42822.1"/>
    </source>
</evidence>
<dbReference type="InterPro" id="IPR016024">
    <property type="entry name" value="ARM-type_fold"/>
</dbReference>
<evidence type="ECO:0000256" key="1">
    <source>
        <dbReference type="ARBA" id="ARBA00004123"/>
    </source>
</evidence>
<dbReference type="CDD" id="cd19953">
    <property type="entry name" value="PDS5"/>
    <property type="match status" value="1"/>
</dbReference>
<dbReference type="GO" id="GO:0006281">
    <property type="term" value="P:DNA repair"/>
    <property type="evidence" value="ECO:0007669"/>
    <property type="project" value="TreeGrafter"/>
</dbReference>
<dbReference type="STRING" id="65357.A0A024G929"/>
<reference evidence="7 8" key="1">
    <citation type="submission" date="2012-05" db="EMBL/GenBank/DDBJ databases">
        <title>Recombination and specialization in a pathogen metapopulation.</title>
        <authorList>
            <person name="Gardiner A."/>
            <person name="Kemen E."/>
            <person name="Schultz-Larsen T."/>
            <person name="MacLean D."/>
            <person name="Van Oosterhout C."/>
            <person name="Jones J.D.G."/>
        </authorList>
    </citation>
    <scope>NUCLEOTIDE SEQUENCE [LARGE SCALE GENOMIC DNA]</scope>
    <source>
        <strain evidence="7 8">Ac Nc2</strain>
    </source>
</reference>
<keyword evidence="3" id="KW-0498">Mitosis</keyword>
<dbReference type="InterPro" id="IPR039776">
    <property type="entry name" value="Pds5"/>
</dbReference>
<dbReference type="GO" id="GO:0000785">
    <property type="term" value="C:chromatin"/>
    <property type="evidence" value="ECO:0007669"/>
    <property type="project" value="TreeGrafter"/>
</dbReference>
<dbReference type="GO" id="GO:0051301">
    <property type="term" value="P:cell division"/>
    <property type="evidence" value="ECO:0007669"/>
    <property type="project" value="UniProtKB-KW"/>
</dbReference>
<keyword evidence="5" id="KW-0131">Cell cycle</keyword>
<dbReference type="InParanoid" id="A0A024G929"/>
<feature type="region of interest" description="Disordered" evidence="6">
    <location>
        <begin position="1346"/>
        <end position="1436"/>
    </location>
</feature>
<evidence type="ECO:0000256" key="5">
    <source>
        <dbReference type="ARBA" id="ARBA00023306"/>
    </source>
</evidence>
<feature type="compositionally biased region" description="Basic and acidic residues" evidence="6">
    <location>
        <begin position="19"/>
        <end position="32"/>
    </location>
</feature>
<evidence type="ECO:0000256" key="3">
    <source>
        <dbReference type="ARBA" id="ARBA00022776"/>
    </source>
</evidence>
<dbReference type="Proteomes" id="UP000053237">
    <property type="component" value="Unassembled WGS sequence"/>
</dbReference>
<comment type="subcellular location">
    <subcellularLocation>
        <location evidence="1">Nucleus</location>
    </subcellularLocation>
</comment>
<dbReference type="GO" id="GO:0007064">
    <property type="term" value="P:mitotic sister chromatid cohesion"/>
    <property type="evidence" value="ECO:0007669"/>
    <property type="project" value="InterPro"/>
</dbReference>
<evidence type="ECO:0000313" key="8">
    <source>
        <dbReference type="Proteomes" id="UP000053237"/>
    </source>
</evidence>
<name>A0A024G929_9STRA</name>
<keyword evidence="8" id="KW-1185">Reference proteome</keyword>
<gene>
    <name evidence="7" type="ORF">BN9_036060</name>
</gene>
<dbReference type="SUPFAM" id="SSF48371">
    <property type="entry name" value="ARM repeat"/>
    <property type="match status" value="1"/>
</dbReference>
<dbReference type="Pfam" id="PF20168">
    <property type="entry name" value="PDS5"/>
    <property type="match status" value="1"/>
</dbReference>
<protein>
    <recommendedName>
        <fullName evidence="9">Sister chromatid cohesion protein</fullName>
    </recommendedName>
</protein>
<dbReference type="Gene3D" id="1.25.10.10">
    <property type="entry name" value="Leucine-rich Repeat Variant"/>
    <property type="match status" value="1"/>
</dbReference>
<organism evidence="7 8">
    <name type="scientific">Albugo candida</name>
    <dbReference type="NCBI Taxonomy" id="65357"/>
    <lineage>
        <taxon>Eukaryota</taxon>
        <taxon>Sar</taxon>
        <taxon>Stramenopiles</taxon>
        <taxon>Oomycota</taxon>
        <taxon>Peronosporomycetes</taxon>
        <taxon>Albuginales</taxon>
        <taxon>Albuginaceae</taxon>
        <taxon>Albugo</taxon>
    </lineage>
</organism>
<feature type="compositionally biased region" description="Basic and acidic residues" evidence="6">
    <location>
        <begin position="45"/>
        <end position="54"/>
    </location>
</feature>
<feature type="compositionally biased region" description="Polar residues" evidence="6">
    <location>
        <begin position="1376"/>
        <end position="1393"/>
    </location>
</feature>
<feature type="compositionally biased region" description="Basic residues" evidence="6">
    <location>
        <begin position="1"/>
        <end position="18"/>
    </location>
</feature>
<feature type="compositionally biased region" description="Basic residues" evidence="6">
    <location>
        <begin position="1347"/>
        <end position="1364"/>
    </location>
</feature>
<feature type="compositionally biased region" description="Basic residues" evidence="6">
    <location>
        <begin position="35"/>
        <end position="44"/>
    </location>
</feature>
<dbReference type="GO" id="GO:0005634">
    <property type="term" value="C:nucleus"/>
    <property type="evidence" value="ECO:0007669"/>
    <property type="project" value="UniProtKB-SubCell"/>
</dbReference>
<evidence type="ECO:0000256" key="2">
    <source>
        <dbReference type="ARBA" id="ARBA00022618"/>
    </source>
</evidence>
<accession>A0A024G929</accession>